<dbReference type="EMBL" id="L19945">
    <property type="protein sequence ID" value="AAA32075.1"/>
    <property type="molecule type" value="Genomic_DNA"/>
</dbReference>
<evidence type="ECO:0000256" key="6">
    <source>
        <dbReference type="ARBA" id="ARBA00022660"/>
    </source>
</evidence>
<evidence type="ECO:0000256" key="9">
    <source>
        <dbReference type="ARBA" id="ARBA00022792"/>
    </source>
</evidence>
<dbReference type="GO" id="GO:0016491">
    <property type="term" value="F:oxidoreductase activity"/>
    <property type="evidence" value="ECO:0007669"/>
    <property type="project" value="UniProtKB-UniRule"/>
</dbReference>
<protein>
    <recommendedName>
        <fullName evidence="3">Cytochrome b</fullName>
    </recommendedName>
</protein>
<keyword evidence="14 15" id="KW-0472">Membrane</keyword>
<dbReference type="GO" id="GO:0022900">
    <property type="term" value="P:electron transport chain"/>
    <property type="evidence" value="ECO:0007669"/>
    <property type="project" value="UniProtKB-UniRule"/>
</dbReference>
<evidence type="ECO:0000256" key="3">
    <source>
        <dbReference type="ARBA" id="ARBA00013531"/>
    </source>
</evidence>
<comment type="subunit">
    <text evidence="2">The main subunits of complex b-c1 are: cytochrome b, cytochrome c1 and the Rieske protein.</text>
</comment>
<evidence type="ECO:0000256" key="1">
    <source>
        <dbReference type="ARBA" id="ARBA00004448"/>
    </source>
</evidence>
<evidence type="ECO:0000256" key="11">
    <source>
        <dbReference type="ARBA" id="ARBA00022989"/>
    </source>
</evidence>
<evidence type="ECO:0000313" key="17">
    <source>
        <dbReference type="EMBL" id="AAA32075.1"/>
    </source>
</evidence>
<geneLocation type="mitochondrion" evidence="17"/>
<keyword evidence="11 15" id="KW-1133">Transmembrane helix</keyword>
<keyword evidence="9" id="KW-0999">Mitochondrion inner membrane</keyword>
<feature type="transmembrane region" description="Helical" evidence="15">
    <location>
        <begin position="12"/>
        <end position="29"/>
    </location>
</feature>
<feature type="domain" description="Cytochrome b/b6 C-terminal region profile" evidence="16">
    <location>
        <begin position="1"/>
        <end position="42"/>
    </location>
</feature>
<comment type="subcellular location">
    <subcellularLocation>
        <location evidence="1">Mitochondrion inner membrane</location>
        <topology evidence="1">Multi-pass membrane protein</topology>
    </subcellularLocation>
</comment>
<keyword evidence="5" id="KW-0349">Heme</keyword>
<dbReference type="InterPro" id="IPR005798">
    <property type="entry name" value="Cyt_b/b6_C"/>
</dbReference>
<name>Q35786_9HEMI</name>
<keyword evidence="8" id="KW-0479">Metal-binding</keyword>
<reference evidence="17" key="1">
    <citation type="submission" date="1995-06" db="EMBL/GenBank/DDBJ databases">
        <title>Partial sequences of cytochrome b, serine tRNA, and NADH dehydrogenase subunit 1 mitochondrial genes to estimate phylogenies among Deltocephalus-like leafhoppers.</title>
        <authorList>
            <person name="Fang Q."/>
            <person name="Black W.C.IV."/>
            <person name="Blocker H.D."/>
            <person name="Whitcomb R.F."/>
        </authorList>
    </citation>
    <scope>NUCLEOTIDE SEQUENCE</scope>
</reference>
<evidence type="ECO:0000259" key="16">
    <source>
        <dbReference type="PROSITE" id="PS51003"/>
    </source>
</evidence>
<keyword evidence="12" id="KW-0408">Iron</keyword>
<dbReference type="SUPFAM" id="SSF81648">
    <property type="entry name" value="a domain/subunit of cytochrome bc1 complex (Ubiquinol-cytochrome c reductase)"/>
    <property type="match status" value="1"/>
</dbReference>
<evidence type="ECO:0000256" key="14">
    <source>
        <dbReference type="ARBA" id="ARBA00023136"/>
    </source>
</evidence>
<dbReference type="Gene3D" id="1.20.810.10">
    <property type="entry name" value="Cytochrome Bc1 Complex, Chain C"/>
    <property type="match status" value="1"/>
</dbReference>
<dbReference type="AlphaFoldDB" id="Q35786"/>
<evidence type="ECO:0000256" key="15">
    <source>
        <dbReference type="SAM" id="Phobius"/>
    </source>
</evidence>
<dbReference type="GO" id="GO:0005743">
    <property type="term" value="C:mitochondrial inner membrane"/>
    <property type="evidence" value="ECO:0007669"/>
    <property type="project" value="UniProtKB-SubCell"/>
</dbReference>
<dbReference type="PROSITE" id="PS51003">
    <property type="entry name" value="CYTB_CTER"/>
    <property type="match status" value="1"/>
</dbReference>
<accession>Q35786</accession>
<evidence type="ECO:0000256" key="12">
    <source>
        <dbReference type="ARBA" id="ARBA00023004"/>
    </source>
</evidence>
<dbReference type="GO" id="GO:0046872">
    <property type="term" value="F:metal ion binding"/>
    <property type="evidence" value="ECO:0007669"/>
    <property type="project" value="UniProtKB-KW"/>
</dbReference>
<keyword evidence="6" id="KW-0679">Respiratory chain</keyword>
<keyword evidence="10" id="KW-0249">Electron transport</keyword>
<evidence type="ECO:0000256" key="7">
    <source>
        <dbReference type="ARBA" id="ARBA00022692"/>
    </source>
</evidence>
<sequence length="42" mass="4985">TWIGARPVEAPYTTTGLILTIMYFSYFFTDPMLTKIWEKMIH</sequence>
<keyword evidence="4" id="KW-0813">Transport</keyword>
<organism evidence="17">
    <name type="scientific">Stirellus bicolor</name>
    <dbReference type="NCBI Taxonomy" id="30154"/>
    <lineage>
        <taxon>Eukaryota</taxon>
        <taxon>Metazoa</taxon>
        <taxon>Ecdysozoa</taxon>
        <taxon>Arthropoda</taxon>
        <taxon>Hexapoda</taxon>
        <taxon>Insecta</taxon>
        <taxon>Pterygota</taxon>
        <taxon>Neoptera</taxon>
        <taxon>Paraneoptera</taxon>
        <taxon>Hemiptera</taxon>
        <taxon>Auchenorrhyncha</taxon>
        <taxon>Membracoidea</taxon>
        <taxon>Cicadellidae</taxon>
        <taxon>Deltocephalinae</taxon>
        <taxon>Stirellus</taxon>
    </lineage>
</organism>
<keyword evidence="13 17" id="KW-0496">Mitochondrion</keyword>
<evidence type="ECO:0000256" key="10">
    <source>
        <dbReference type="ARBA" id="ARBA00022982"/>
    </source>
</evidence>
<evidence type="ECO:0000256" key="13">
    <source>
        <dbReference type="ARBA" id="ARBA00023128"/>
    </source>
</evidence>
<dbReference type="GO" id="GO:0009055">
    <property type="term" value="F:electron transfer activity"/>
    <property type="evidence" value="ECO:0007669"/>
    <property type="project" value="InterPro"/>
</dbReference>
<feature type="non-terminal residue" evidence="17">
    <location>
        <position position="1"/>
    </location>
</feature>
<evidence type="ECO:0000256" key="4">
    <source>
        <dbReference type="ARBA" id="ARBA00022448"/>
    </source>
</evidence>
<evidence type="ECO:0000256" key="2">
    <source>
        <dbReference type="ARBA" id="ARBA00011649"/>
    </source>
</evidence>
<proteinExistence type="predicted"/>
<keyword evidence="7 15" id="KW-0812">Transmembrane</keyword>
<dbReference type="InterPro" id="IPR027387">
    <property type="entry name" value="Cytb/b6-like_sf"/>
</dbReference>
<evidence type="ECO:0000256" key="8">
    <source>
        <dbReference type="ARBA" id="ARBA00022723"/>
    </source>
</evidence>
<dbReference type="InterPro" id="IPR036150">
    <property type="entry name" value="Cyt_b/b6_C_sf"/>
</dbReference>
<evidence type="ECO:0000256" key="5">
    <source>
        <dbReference type="ARBA" id="ARBA00022617"/>
    </source>
</evidence>